<organism evidence="5 6">
    <name type="scientific">Rhizobium lusitanum</name>
    <dbReference type="NCBI Taxonomy" id="293958"/>
    <lineage>
        <taxon>Bacteria</taxon>
        <taxon>Pseudomonadati</taxon>
        <taxon>Pseudomonadota</taxon>
        <taxon>Alphaproteobacteria</taxon>
        <taxon>Hyphomicrobiales</taxon>
        <taxon>Rhizobiaceae</taxon>
        <taxon>Rhizobium/Agrobacterium group</taxon>
        <taxon>Rhizobium</taxon>
    </lineage>
</organism>
<comment type="caution">
    <text evidence="5">The sequence shown here is derived from an EMBL/GenBank/DDBJ whole genome shotgun (WGS) entry which is preliminary data.</text>
</comment>
<reference evidence="5 6" key="1">
    <citation type="submission" date="2020-08" db="EMBL/GenBank/DDBJ databases">
        <title>Genomic Encyclopedia of Type Strains, Phase IV (KMG-V): Genome sequencing to study the core and pangenomes of soil and plant-associated prokaryotes.</title>
        <authorList>
            <person name="Whitman W."/>
        </authorList>
    </citation>
    <scope>NUCLEOTIDE SEQUENCE [LARGE SCALE GENOMIC DNA]</scope>
    <source>
        <strain evidence="5 6">SEMIA 4060</strain>
    </source>
</reference>
<evidence type="ECO:0000256" key="1">
    <source>
        <dbReference type="ARBA" id="ARBA00022737"/>
    </source>
</evidence>
<dbReference type="Pfam" id="PF14559">
    <property type="entry name" value="TPR_19"/>
    <property type="match status" value="1"/>
</dbReference>
<sequence length="286" mass="31418">MQVNSSITAATALMLALSAWTDVLFASSLTPMKTAPEATCFSARGEQAIALCTTELAEQKSPDAFANRAEAYGFAMQYDKAVADYTSAIELSEPKGVMLPTYYQNRAGAYFSMKKYELAIQDYTRALDLNPKLSTDFVSRGMAYAALNKDKEAFADFDRAMEDKFAKPVTLRVRADLLLTRGEPDRAIQDYRDCLTLQPKNAYAMIGIANAYLKKNMIDSAFSQYDLALSTQPICAECLIARGDAFAKIGNQEKAIADYNAALAFPDQFIAPATKKDAEAALRKLQ</sequence>
<keyword evidence="1" id="KW-0677">Repeat</keyword>
<feature type="repeat" description="TPR" evidence="3">
    <location>
        <begin position="100"/>
        <end position="133"/>
    </location>
</feature>
<evidence type="ECO:0000313" key="5">
    <source>
        <dbReference type="EMBL" id="MBB6485483.1"/>
    </source>
</evidence>
<feature type="repeat" description="TPR" evidence="3">
    <location>
        <begin position="168"/>
        <end position="201"/>
    </location>
</feature>
<dbReference type="InterPro" id="IPR011990">
    <property type="entry name" value="TPR-like_helical_dom_sf"/>
</dbReference>
<dbReference type="AlphaFoldDB" id="A0A7X0MDZ3"/>
<dbReference type="SMART" id="SM00028">
    <property type="entry name" value="TPR"/>
    <property type="match status" value="5"/>
</dbReference>
<evidence type="ECO:0000256" key="3">
    <source>
        <dbReference type="PROSITE-ProRule" id="PRU00339"/>
    </source>
</evidence>
<dbReference type="PROSITE" id="PS50005">
    <property type="entry name" value="TPR"/>
    <property type="match status" value="2"/>
</dbReference>
<evidence type="ECO:0000256" key="2">
    <source>
        <dbReference type="ARBA" id="ARBA00022803"/>
    </source>
</evidence>
<gene>
    <name evidence="5" type="ORF">GGD46_002771</name>
</gene>
<accession>A0A7X0MDZ3</accession>
<dbReference type="PANTHER" id="PTHR44858:SF1">
    <property type="entry name" value="UDP-N-ACETYLGLUCOSAMINE--PEPTIDE N-ACETYLGLUCOSAMINYLTRANSFERASE SPINDLY-RELATED"/>
    <property type="match status" value="1"/>
</dbReference>
<dbReference type="SUPFAM" id="SSF48452">
    <property type="entry name" value="TPR-like"/>
    <property type="match status" value="1"/>
</dbReference>
<proteinExistence type="predicted"/>
<dbReference type="PROSITE" id="PS50293">
    <property type="entry name" value="TPR_REGION"/>
    <property type="match status" value="1"/>
</dbReference>
<name>A0A7X0MDZ3_9HYPH</name>
<evidence type="ECO:0000313" key="6">
    <source>
        <dbReference type="Proteomes" id="UP000565576"/>
    </source>
</evidence>
<dbReference type="RefSeq" id="WP_184704608.1">
    <property type="nucleotide sequence ID" value="NZ_JACHBG010000005.1"/>
</dbReference>
<dbReference type="InterPro" id="IPR050498">
    <property type="entry name" value="Ycf3"/>
</dbReference>
<dbReference type="Proteomes" id="UP000565576">
    <property type="component" value="Unassembled WGS sequence"/>
</dbReference>
<dbReference type="InterPro" id="IPR019734">
    <property type="entry name" value="TPR_rpt"/>
</dbReference>
<feature type="signal peptide" evidence="4">
    <location>
        <begin position="1"/>
        <end position="21"/>
    </location>
</feature>
<dbReference type="PANTHER" id="PTHR44858">
    <property type="entry name" value="TETRATRICOPEPTIDE REPEAT PROTEIN 6"/>
    <property type="match status" value="1"/>
</dbReference>
<dbReference type="Gene3D" id="1.25.40.10">
    <property type="entry name" value="Tetratricopeptide repeat domain"/>
    <property type="match status" value="2"/>
</dbReference>
<dbReference type="Pfam" id="PF13181">
    <property type="entry name" value="TPR_8"/>
    <property type="match status" value="1"/>
</dbReference>
<protein>
    <submittedName>
        <fullName evidence="5">Tetratricopeptide (TPR) repeat protein</fullName>
    </submittedName>
</protein>
<keyword evidence="2 3" id="KW-0802">TPR repeat</keyword>
<feature type="chain" id="PRO_5031064930" evidence="4">
    <location>
        <begin position="22"/>
        <end position="286"/>
    </location>
</feature>
<dbReference type="EMBL" id="JACHBG010000005">
    <property type="protein sequence ID" value="MBB6485483.1"/>
    <property type="molecule type" value="Genomic_DNA"/>
</dbReference>
<keyword evidence="4" id="KW-0732">Signal</keyword>
<dbReference type="Pfam" id="PF00515">
    <property type="entry name" value="TPR_1"/>
    <property type="match status" value="1"/>
</dbReference>
<evidence type="ECO:0000256" key="4">
    <source>
        <dbReference type="SAM" id="SignalP"/>
    </source>
</evidence>